<organism evidence="2 3">
    <name type="scientific">Chroococcidiopsis cubana SAG 39.79</name>
    <dbReference type="NCBI Taxonomy" id="388085"/>
    <lineage>
        <taxon>Bacteria</taxon>
        <taxon>Bacillati</taxon>
        <taxon>Cyanobacteriota</taxon>
        <taxon>Cyanophyceae</taxon>
        <taxon>Chroococcidiopsidales</taxon>
        <taxon>Chroococcidiopsidaceae</taxon>
        <taxon>Chroococcidiopsis</taxon>
    </lineage>
</organism>
<feature type="transmembrane region" description="Helical" evidence="1">
    <location>
        <begin position="15"/>
        <end position="38"/>
    </location>
</feature>
<keyword evidence="1" id="KW-0472">Membrane</keyword>
<gene>
    <name evidence="2" type="ORF">DSM107010_27060</name>
</gene>
<name>A0AB37UL37_9CYAN</name>
<protein>
    <submittedName>
        <fullName evidence="2">Uncharacterized protein</fullName>
    </submittedName>
</protein>
<proteinExistence type="predicted"/>
<evidence type="ECO:0000313" key="2">
    <source>
        <dbReference type="EMBL" id="RUT12097.1"/>
    </source>
</evidence>
<keyword evidence="1" id="KW-0812">Transmembrane</keyword>
<dbReference type="EMBL" id="RSCK01000018">
    <property type="protein sequence ID" value="RUT12097.1"/>
    <property type="molecule type" value="Genomic_DNA"/>
</dbReference>
<comment type="caution">
    <text evidence="2">The sequence shown here is derived from an EMBL/GenBank/DDBJ whole genome shotgun (WGS) entry which is preliminary data.</text>
</comment>
<keyword evidence="1" id="KW-1133">Transmembrane helix</keyword>
<evidence type="ECO:0000256" key="1">
    <source>
        <dbReference type="SAM" id="Phobius"/>
    </source>
</evidence>
<keyword evidence="3" id="KW-1185">Reference proteome</keyword>
<reference evidence="2 3" key="1">
    <citation type="journal article" date="2019" name="Genome Biol. Evol.">
        <title>Day and night: Metabolic profiles and evolutionary relationships of six axenic non-marine cyanobacteria.</title>
        <authorList>
            <person name="Will S.E."/>
            <person name="Henke P."/>
            <person name="Boedeker C."/>
            <person name="Huang S."/>
            <person name="Brinkmann H."/>
            <person name="Rohde M."/>
            <person name="Jarek M."/>
            <person name="Friedl T."/>
            <person name="Seufert S."/>
            <person name="Schumacher M."/>
            <person name="Overmann J."/>
            <person name="Neumann-Schaal M."/>
            <person name="Petersen J."/>
        </authorList>
    </citation>
    <scope>NUCLEOTIDE SEQUENCE [LARGE SCALE GENOMIC DNA]</scope>
    <source>
        <strain evidence="2 3">SAG 39.79</strain>
    </source>
</reference>
<accession>A0AB37UL37</accession>
<dbReference type="AlphaFoldDB" id="A0AB37UL37"/>
<sequence>MTMTAFIPFDNTVEFLTAIYFGSVFAIMAVSQFCLAAIETVEESSK</sequence>
<evidence type="ECO:0000313" key="3">
    <source>
        <dbReference type="Proteomes" id="UP000282574"/>
    </source>
</evidence>
<dbReference type="Proteomes" id="UP000282574">
    <property type="component" value="Unassembled WGS sequence"/>
</dbReference>